<dbReference type="NCBIfam" id="TIGR01970">
    <property type="entry name" value="DEAH_box_HrpB"/>
    <property type="match status" value="1"/>
</dbReference>
<dbReference type="GO" id="GO:0004386">
    <property type="term" value="F:helicase activity"/>
    <property type="evidence" value="ECO:0007669"/>
    <property type="project" value="UniProtKB-KW"/>
</dbReference>
<dbReference type="PIRSF" id="PIRSF005496">
    <property type="entry name" value="ATP_hel_hrpB"/>
    <property type="match status" value="1"/>
</dbReference>
<dbReference type="InterPro" id="IPR011545">
    <property type="entry name" value="DEAD/DEAH_box_helicase_dom"/>
</dbReference>
<evidence type="ECO:0000256" key="3">
    <source>
        <dbReference type="ARBA" id="ARBA00022806"/>
    </source>
</evidence>
<organism evidence="8 9">
    <name type="scientific">Idiomarina tyrosinivorans</name>
    <dbReference type="NCBI Taxonomy" id="1445662"/>
    <lineage>
        <taxon>Bacteria</taxon>
        <taxon>Pseudomonadati</taxon>
        <taxon>Pseudomonadota</taxon>
        <taxon>Gammaproteobacteria</taxon>
        <taxon>Alteromonadales</taxon>
        <taxon>Idiomarinaceae</taxon>
        <taxon>Idiomarina</taxon>
    </lineage>
</organism>
<dbReference type="Pfam" id="PF08482">
    <property type="entry name" value="HrpB_C"/>
    <property type="match status" value="1"/>
</dbReference>
<feature type="domain" description="Helicase C-terminal" evidence="7">
    <location>
        <begin position="202"/>
        <end position="370"/>
    </location>
</feature>
<dbReference type="CDD" id="cd18791">
    <property type="entry name" value="SF2_C_RHA"/>
    <property type="match status" value="1"/>
</dbReference>
<gene>
    <name evidence="8" type="primary">hrpB</name>
    <name evidence="8" type="ORF">CWI84_03555</name>
</gene>
<keyword evidence="9" id="KW-1185">Reference proteome</keyword>
<dbReference type="OrthoDB" id="9805617at2"/>
<dbReference type="PROSITE" id="PS51192">
    <property type="entry name" value="HELICASE_ATP_BIND_1"/>
    <property type="match status" value="1"/>
</dbReference>
<evidence type="ECO:0000256" key="1">
    <source>
        <dbReference type="ARBA" id="ARBA00022741"/>
    </source>
</evidence>
<protein>
    <submittedName>
        <fullName evidence="8">ATP-dependent helicase HrpB</fullName>
    </submittedName>
</protein>
<reference evidence="8 9" key="1">
    <citation type="journal article" date="2011" name="Front. Microbiol.">
        <title>Genomic signatures of strain selection and enhancement in Bacillus atrophaeus var. globigii, a historical biowarfare simulant.</title>
        <authorList>
            <person name="Gibbons H.S."/>
            <person name="Broomall S.M."/>
            <person name="McNew L.A."/>
            <person name="Daligault H."/>
            <person name="Chapman C."/>
            <person name="Bruce D."/>
            <person name="Karavis M."/>
            <person name="Krepps M."/>
            <person name="McGregor P.A."/>
            <person name="Hong C."/>
            <person name="Park K.H."/>
            <person name="Akmal A."/>
            <person name="Feldman A."/>
            <person name="Lin J.S."/>
            <person name="Chang W.E."/>
            <person name="Higgs B.W."/>
            <person name="Demirev P."/>
            <person name="Lindquist J."/>
            <person name="Liem A."/>
            <person name="Fochler E."/>
            <person name="Read T.D."/>
            <person name="Tapia R."/>
            <person name="Johnson S."/>
            <person name="Bishop-Lilly K.A."/>
            <person name="Detter C."/>
            <person name="Han C."/>
            <person name="Sozhamannan S."/>
            <person name="Rosenzweig C.N."/>
            <person name="Skowronski E.W."/>
        </authorList>
    </citation>
    <scope>NUCLEOTIDE SEQUENCE [LARGE SCALE GENOMIC DNA]</scope>
    <source>
        <strain evidence="8 9">CC-PW-9</strain>
    </source>
</reference>
<dbReference type="RefSeq" id="WP_126841208.1">
    <property type="nucleotide sequence ID" value="NZ_PIQH01000003.1"/>
</dbReference>
<accession>A0A432ZRX1</accession>
<feature type="region of interest" description="Disordered" evidence="5">
    <location>
        <begin position="792"/>
        <end position="820"/>
    </location>
</feature>
<dbReference type="GO" id="GO:0016787">
    <property type="term" value="F:hydrolase activity"/>
    <property type="evidence" value="ECO:0007669"/>
    <property type="project" value="UniProtKB-KW"/>
</dbReference>
<evidence type="ECO:0000313" key="8">
    <source>
        <dbReference type="EMBL" id="RUO80675.1"/>
    </source>
</evidence>
<dbReference type="GO" id="GO:0003676">
    <property type="term" value="F:nucleic acid binding"/>
    <property type="evidence" value="ECO:0007669"/>
    <property type="project" value="InterPro"/>
</dbReference>
<evidence type="ECO:0000256" key="5">
    <source>
        <dbReference type="SAM" id="MobiDB-lite"/>
    </source>
</evidence>
<dbReference type="PANTHER" id="PTHR43519">
    <property type="entry name" value="ATP-DEPENDENT RNA HELICASE HRPB"/>
    <property type="match status" value="1"/>
</dbReference>
<keyword evidence="4" id="KW-0067">ATP-binding</keyword>
<keyword evidence="3 8" id="KW-0347">Helicase</keyword>
<dbReference type="AlphaFoldDB" id="A0A432ZRX1"/>
<comment type="caution">
    <text evidence="8">The sequence shown here is derived from an EMBL/GenBank/DDBJ whole genome shotgun (WGS) entry which is preliminary data.</text>
</comment>
<dbReference type="InterPro" id="IPR013689">
    <property type="entry name" value="RNA_helicase_ATP-dep_HrpB_C"/>
</dbReference>
<dbReference type="Proteomes" id="UP000287996">
    <property type="component" value="Unassembled WGS sequence"/>
</dbReference>
<dbReference type="Gene3D" id="3.40.50.300">
    <property type="entry name" value="P-loop containing nucleotide triphosphate hydrolases"/>
    <property type="match status" value="2"/>
</dbReference>
<feature type="domain" description="Helicase ATP-binding" evidence="6">
    <location>
        <begin position="12"/>
        <end position="175"/>
    </location>
</feature>
<evidence type="ECO:0000259" key="7">
    <source>
        <dbReference type="PROSITE" id="PS51194"/>
    </source>
</evidence>
<proteinExistence type="predicted"/>
<keyword evidence="2" id="KW-0378">Hydrolase</keyword>
<dbReference type="PROSITE" id="PS51194">
    <property type="entry name" value="HELICASE_CTER"/>
    <property type="match status" value="1"/>
</dbReference>
<dbReference type="PANTHER" id="PTHR43519:SF1">
    <property type="entry name" value="ATP-DEPENDENT RNA HELICASE HRPB"/>
    <property type="match status" value="1"/>
</dbReference>
<evidence type="ECO:0000259" key="6">
    <source>
        <dbReference type="PROSITE" id="PS51192"/>
    </source>
</evidence>
<name>A0A432ZRX1_9GAMM</name>
<dbReference type="SMART" id="SM00487">
    <property type="entry name" value="DEXDc"/>
    <property type="match status" value="1"/>
</dbReference>
<evidence type="ECO:0000256" key="2">
    <source>
        <dbReference type="ARBA" id="ARBA00022801"/>
    </source>
</evidence>
<dbReference type="Pfam" id="PF00271">
    <property type="entry name" value="Helicase_C"/>
    <property type="match status" value="1"/>
</dbReference>
<dbReference type="InterPro" id="IPR014001">
    <property type="entry name" value="Helicase_ATP-bd"/>
</dbReference>
<feature type="compositionally biased region" description="Polar residues" evidence="5">
    <location>
        <begin position="802"/>
        <end position="812"/>
    </location>
</feature>
<dbReference type="SMART" id="SM00490">
    <property type="entry name" value="HELICc"/>
    <property type="match status" value="1"/>
</dbReference>
<evidence type="ECO:0000256" key="4">
    <source>
        <dbReference type="ARBA" id="ARBA00022840"/>
    </source>
</evidence>
<dbReference type="EMBL" id="PIQH01000003">
    <property type="protein sequence ID" value="RUO80675.1"/>
    <property type="molecule type" value="Genomic_DNA"/>
</dbReference>
<dbReference type="GO" id="GO:0005524">
    <property type="term" value="F:ATP binding"/>
    <property type="evidence" value="ECO:0007669"/>
    <property type="project" value="UniProtKB-KW"/>
</dbReference>
<dbReference type="InterPro" id="IPR001650">
    <property type="entry name" value="Helicase_C-like"/>
</dbReference>
<sequence length="820" mass="92127">MTLPITELYRQIAQLPHAGVKVLQAPPGSGKSTALPLFLLQQGYAADGLIVMLQPRRVAALSIAHYLAEQLGERVGERIGYQIRGQRKTGTQTRLVVVTEGVLLQWLQRDPELPGISTILFDEFHERNLFSDLSLALLLDVLPLRTYLSVWVMSATIDVDALVDFLSPHSEQITALTAAGRQYPIDYHYVPLQAQEDWLQATLRAILLATGLAQQGILVFVPGQREMRWLQQRLADASQWPVQLLHGGLTVAQQQQVVQGSDAATAAQRIILSTNIAETSITVQHIDTVVDSGRERVAVYDPNLRTSKLMTQRVSQASAQQRAGRAGRLQAGHCVRLGSEAEYQRLSAFQAAEIDYSDLAPLILQAKLWGTEVAAMAWLTPPNAGLLAHAEDWLTAFGLLEQGALTDAGRWVASAAAEPRIALVAYHGLQLSVAERAQLARYLATIEEPPRSQQLELKHLSELCQQQRHARWQQRWQYWGRQLKLSEAELNGCGEHCLSALLWGFFDRIGQRQGELRYRLTSGGAARYYDAPQQAPEYLLALRLTFPAEHNEAVLQCVVNLDELDWQQHPALPIKQQTVARWQGQQQRLQRVKQVTLGRLQLRSEVLSGEVSAVELQQALIAYVQEHGLEVLTLSKTAHQWLARCRLLAEYGDDVFAQFQQSRLLAELADWALPFWQDIRSLKQLQQWDPLPALQARLDYQQQQQLQQACPSHWLAPSGRSVAIDYQAVTPIAAVKLQEVFGEPQSPTLVYGKVTLTLDLLSPAARLLQRTSDLASFWQTAYPQVRKEMRGRYPKHPWPEHPQQSLATTKTTRQLRKDSH</sequence>
<dbReference type="InterPro" id="IPR027417">
    <property type="entry name" value="P-loop_NTPase"/>
</dbReference>
<dbReference type="SUPFAM" id="SSF52540">
    <property type="entry name" value="P-loop containing nucleoside triphosphate hydrolases"/>
    <property type="match status" value="1"/>
</dbReference>
<dbReference type="InterPro" id="IPR010225">
    <property type="entry name" value="HrpB"/>
</dbReference>
<keyword evidence="1" id="KW-0547">Nucleotide-binding</keyword>
<dbReference type="Pfam" id="PF00270">
    <property type="entry name" value="DEAD"/>
    <property type="match status" value="1"/>
</dbReference>
<evidence type="ECO:0000313" key="9">
    <source>
        <dbReference type="Proteomes" id="UP000287996"/>
    </source>
</evidence>